<dbReference type="InterPro" id="IPR050656">
    <property type="entry name" value="PINX1"/>
</dbReference>
<protein>
    <recommendedName>
        <fullName evidence="2">G-patch domain-containing protein</fullName>
    </recommendedName>
</protein>
<feature type="region of interest" description="Disordered" evidence="1">
    <location>
        <begin position="234"/>
        <end position="280"/>
    </location>
</feature>
<dbReference type="PANTHER" id="PTHR23149">
    <property type="entry name" value="G PATCH DOMAIN CONTAINING PROTEIN"/>
    <property type="match status" value="1"/>
</dbReference>
<evidence type="ECO:0000259" key="2">
    <source>
        <dbReference type="PROSITE" id="PS50174"/>
    </source>
</evidence>
<dbReference type="InterPro" id="IPR000467">
    <property type="entry name" value="G_patch_dom"/>
</dbReference>
<dbReference type="Gene3D" id="3.60.21.10">
    <property type="match status" value="1"/>
</dbReference>
<accession>A0AAE9DGX2</accession>
<feature type="region of interest" description="Disordered" evidence="1">
    <location>
        <begin position="163"/>
        <end position="195"/>
    </location>
</feature>
<dbReference type="CDD" id="cd07385">
    <property type="entry name" value="MPP_YkuE_C"/>
    <property type="match status" value="1"/>
</dbReference>
<dbReference type="Pfam" id="PF00149">
    <property type="entry name" value="Metallophos"/>
    <property type="match status" value="1"/>
</dbReference>
<dbReference type="GO" id="GO:0016787">
    <property type="term" value="F:hydrolase activity"/>
    <property type="evidence" value="ECO:0007669"/>
    <property type="project" value="InterPro"/>
</dbReference>
<name>A0AAE9DGX2_CAEBR</name>
<dbReference type="SUPFAM" id="SSF56300">
    <property type="entry name" value="Metallo-dependent phosphatases"/>
    <property type="match status" value="1"/>
</dbReference>
<feature type="domain" description="G-patch" evidence="2">
    <location>
        <begin position="26"/>
        <end position="72"/>
    </location>
</feature>
<dbReference type="InterPro" id="IPR004843">
    <property type="entry name" value="Calcineurin-like_PHP"/>
</dbReference>
<evidence type="ECO:0000313" key="4">
    <source>
        <dbReference type="Proteomes" id="UP000827892"/>
    </source>
</evidence>
<feature type="compositionally biased region" description="Basic and acidic residues" evidence="1">
    <location>
        <begin position="334"/>
        <end position="344"/>
    </location>
</feature>
<dbReference type="PANTHER" id="PTHR23149:SF27">
    <property type="entry name" value="PIN2_TERF1-INTERACTING TELOMERASE INHIBITOR 1"/>
    <property type="match status" value="1"/>
</dbReference>
<dbReference type="InterPro" id="IPR029052">
    <property type="entry name" value="Metallo-depent_PP-like"/>
</dbReference>
<dbReference type="EMBL" id="CP090892">
    <property type="protein sequence ID" value="ULU03756.1"/>
    <property type="molecule type" value="Genomic_DNA"/>
</dbReference>
<dbReference type="AlphaFoldDB" id="A0AAE9DGX2"/>
<reference evidence="3 4" key="1">
    <citation type="submission" date="2022-05" db="EMBL/GenBank/DDBJ databases">
        <title>Chromosome-level reference genomes for two strains of Caenorhabditis briggsae: an improved platform for comparative genomics.</title>
        <authorList>
            <person name="Stevens L."/>
            <person name="Andersen E.C."/>
        </authorList>
    </citation>
    <scope>NUCLEOTIDE SEQUENCE [LARGE SCALE GENOMIC DNA]</scope>
    <source>
        <strain evidence="3">QX1410_ONT</strain>
        <tissue evidence="3">Whole-organism</tissue>
    </source>
</reference>
<dbReference type="GO" id="GO:0003676">
    <property type="term" value="F:nucleic acid binding"/>
    <property type="evidence" value="ECO:0007669"/>
    <property type="project" value="InterPro"/>
</dbReference>
<dbReference type="PROSITE" id="PS50174">
    <property type="entry name" value="G_PATCH"/>
    <property type="match status" value="1"/>
</dbReference>
<dbReference type="Pfam" id="PF01585">
    <property type="entry name" value="G-patch"/>
    <property type="match status" value="1"/>
</dbReference>
<evidence type="ECO:0000256" key="1">
    <source>
        <dbReference type="SAM" id="MobiDB-lite"/>
    </source>
</evidence>
<dbReference type="Proteomes" id="UP000827892">
    <property type="component" value="Chromosome II"/>
</dbReference>
<feature type="compositionally biased region" description="Basic residues" evidence="1">
    <location>
        <begin position="251"/>
        <end position="264"/>
    </location>
</feature>
<organism evidence="3 4">
    <name type="scientific">Caenorhabditis briggsae</name>
    <dbReference type="NCBI Taxonomy" id="6238"/>
    <lineage>
        <taxon>Eukaryota</taxon>
        <taxon>Metazoa</taxon>
        <taxon>Ecdysozoa</taxon>
        <taxon>Nematoda</taxon>
        <taxon>Chromadorea</taxon>
        <taxon>Rhabditida</taxon>
        <taxon>Rhabditina</taxon>
        <taxon>Rhabditomorpha</taxon>
        <taxon>Rhabditoidea</taxon>
        <taxon>Rhabditidae</taxon>
        <taxon>Peloderinae</taxon>
        <taxon>Caenorhabditis</taxon>
    </lineage>
</organism>
<dbReference type="SMART" id="SM00443">
    <property type="entry name" value="G_patch"/>
    <property type="match status" value="1"/>
</dbReference>
<gene>
    <name evidence="3" type="ORF">L3Y34_016909</name>
</gene>
<feature type="compositionally biased region" description="Basic and acidic residues" evidence="1">
    <location>
        <begin position="181"/>
        <end position="192"/>
    </location>
</feature>
<proteinExistence type="predicted"/>
<evidence type="ECO:0000313" key="3">
    <source>
        <dbReference type="EMBL" id="ULU03756.1"/>
    </source>
</evidence>
<feature type="region of interest" description="Disordered" evidence="1">
    <location>
        <begin position="315"/>
        <end position="351"/>
    </location>
</feature>
<sequence>MSILAEPKRKQKISVDPQNLTWKNDDQKFSKKLMEKMGWSEGDGLGRNRQGNQDAVKLRANTSGRGLGADKMADYDSTWISHHDDFADLLAALNKNKEEKTEDQTEEEREKAAEKISIELKSKSIRRRIHYQKFTRAKDTTNYSDSHKKGILGYGRLKSDATSTTTEDVVENAAPQVQTEKSTDSENEKKEGNNTVSTLSVGDYFAAKMAALKAKREAAAKEIKTEIIEEIEIKTEIKEEISEESDEEKAKRKAEKKERKRLRREQRQREEEEEAENMVEIKQEIKEEPIDEEIDEAERKRLKKEKKRLKRLHEELEQQQNGAASGEPEDVEDEIPKREKEAHRGGALNFGPTKAKKAETYEFWLKNPSNLTNFQFLQIFRQLPVHAPTYFVTGNHEYYYGDVHEWLRFYEHGHITVLENESAMVKGICLAGVNDISSPKSGILNHDMDLPKATQRCPKNTSQILMAHNPASIREFLVDHPQELSKVDLILSGHTHAGQFYVVLPVVWFSLPYLWGLYEIPFGGQLMVTAGSLYQGPPMKMVGFSEVWILDLVGA</sequence>